<dbReference type="Gene3D" id="3.40.50.720">
    <property type="entry name" value="NAD(P)-binding Rossmann-like Domain"/>
    <property type="match status" value="1"/>
</dbReference>
<evidence type="ECO:0000256" key="1">
    <source>
        <dbReference type="ARBA" id="ARBA00010928"/>
    </source>
</evidence>
<dbReference type="GO" id="GO:0000166">
    <property type="term" value="F:nucleotide binding"/>
    <property type="evidence" value="ECO:0007669"/>
    <property type="project" value="InterPro"/>
</dbReference>
<dbReference type="PANTHER" id="PTHR22604">
    <property type="entry name" value="OXIDOREDUCTASES"/>
    <property type="match status" value="1"/>
</dbReference>
<dbReference type="Proteomes" id="UP000263900">
    <property type="component" value="Chromosome"/>
</dbReference>
<dbReference type="Pfam" id="PF22725">
    <property type="entry name" value="GFO_IDH_MocA_C3"/>
    <property type="match status" value="1"/>
</dbReference>
<evidence type="ECO:0000256" key="2">
    <source>
        <dbReference type="ARBA" id="ARBA00023002"/>
    </source>
</evidence>
<dbReference type="InterPro" id="IPR000683">
    <property type="entry name" value="Gfo/Idh/MocA-like_OxRdtase_N"/>
</dbReference>
<dbReference type="EMBL" id="CP032157">
    <property type="protein sequence ID" value="AXY72494.1"/>
    <property type="molecule type" value="Genomic_DNA"/>
</dbReference>
<feature type="domain" description="GFO/IDH/MocA-like oxidoreductase" evidence="4">
    <location>
        <begin position="132"/>
        <end position="248"/>
    </location>
</feature>
<dbReference type="InterPro" id="IPR036291">
    <property type="entry name" value="NAD(P)-bd_dom_sf"/>
</dbReference>
<dbReference type="InterPro" id="IPR050984">
    <property type="entry name" value="Gfo/Idh/MocA_domain"/>
</dbReference>
<dbReference type="AlphaFoldDB" id="A0A3B7MDV9"/>
<feature type="domain" description="Gfo/Idh/MocA-like oxidoreductase N-terminal" evidence="3">
    <location>
        <begin position="5"/>
        <end position="122"/>
    </location>
</feature>
<protein>
    <submittedName>
        <fullName evidence="5">Gfo/Idh/MocA family oxidoreductase</fullName>
    </submittedName>
</protein>
<sequence length="331" mass="36382">MGAIIRWGILGCGHIAKKFATDLLLVKDARLVAVGSRSMAKADAFAAAFPVEYKHDSYEALAANPAVDVIYIATPHSLHYENVLLCLQHGKAILCEKPFAMNSRQTKAMINLAKEKKVFLMEALWSKFLPQYDKVQEMLSQGKLGAVKSVLVNFGFKPLAPVSPRLYDPLLGGGSIMDIGIYNAFLAMSILGKPDIIEASMTAAPTGVDEQCAVLFKYNNGAVAQLFSTFATDLATEADICGTEGRIRLTSRFFDPTARIEYYSGRLDTREVVEVPREDGFGYQYEARHVTECLQKGLTESPVMRFADTLELMETLDAIRKAAGIKYAADE</sequence>
<dbReference type="SUPFAM" id="SSF51735">
    <property type="entry name" value="NAD(P)-binding Rossmann-fold domains"/>
    <property type="match status" value="1"/>
</dbReference>
<dbReference type="GO" id="GO:0016491">
    <property type="term" value="F:oxidoreductase activity"/>
    <property type="evidence" value="ECO:0007669"/>
    <property type="project" value="UniProtKB-KW"/>
</dbReference>
<proteinExistence type="inferred from homology"/>
<name>A0A3B7MDV9_9BACT</name>
<dbReference type="RefSeq" id="WP_119048332.1">
    <property type="nucleotide sequence ID" value="NZ_CP032157.1"/>
</dbReference>
<accession>A0A3B7MDV9</accession>
<dbReference type="OrthoDB" id="9815825at2"/>
<evidence type="ECO:0000259" key="3">
    <source>
        <dbReference type="Pfam" id="PF01408"/>
    </source>
</evidence>
<dbReference type="Gene3D" id="3.30.360.10">
    <property type="entry name" value="Dihydrodipicolinate Reductase, domain 2"/>
    <property type="match status" value="1"/>
</dbReference>
<gene>
    <name evidence="5" type="ORF">D3H65_00210</name>
</gene>
<dbReference type="SUPFAM" id="SSF55347">
    <property type="entry name" value="Glyceraldehyde-3-phosphate dehydrogenase-like, C-terminal domain"/>
    <property type="match status" value="1"/>
</dbReference>
<keyword evidence="2" id="KW-0560">Oxidoreductase</keyword>
<dbReference type="KEGG" id="pseg:D3H65_00210"/>
<evidence type="ECO:0000259" key="4">
    <source>
        <dbReference type="Pfam" id="PF22725"/>
    </source>
</evidence>
<reference evidence="5 6" key="1">
    <citation type="submission" date="2018-09" db="EMBL/GenBank/DDBJ databases">
        <title>Genome sequencing of strain 6GH32-13.</title>
        <authorList>
            <person name="Weon H.-Y."/>
            <person name="Heo J."/>
            <person name="Kwon S.-W."/>
        </authorList>
    </citation>
    <scope>NUCLEOTIDE SEQUENCE [LARGE SCALE GENOMIC DNA]</scope>
    <source>
        <strain evidence="5 6">5GH32-13</strain>
    </source>
</reference>
<evidence type="ECO:0000313" key="6">
    <source>
        <dbReference type="Proteomes" id="UP000263900"/>
    </source>
</evidence>
<dbReference type="PANTHER" id="PTHR22604:SF105">
    <property type="entry name" value="TRANS-1,2-DIHYDROBENZENE-1,2-DIOL DEHYDROGENASE"/>
    <property type="match status" value="1"/>
</dbReference>
<dbReference type="Pfam" id="PF01408">
    <property type="entry name" value="GFO_IDH_MocA"/>
    <property type="match status" value="1"/>
</dbReference>
<organism evidence="5 6">
    <name type="scientific">Paraflavitalea soli</name>
    <dbReference type="NCBI Taxonomy" id="2315862"/>
    <lineage>
        <taxon>Bacteria</taxon>
        <taxon>Pseudomonadati</taxon>
        <taxon>Bacteroidota</taxon>
        <taxon>Chitinophagia</taxon>
        <taxon>Chitinophagales</taxon>
        <taxon>Chitinophagaceae</taxon>
        <taxon>Paraflavitalea</taxon>
    </lineage>
</organism>
<dbReference type="InterPro" id="IPR055170">
    <property type="entry name" value="GFO_IDH_MocA-like_dom"/>
</dbReference>
<comment type="similarity">
    <text evidence="1">Belongs to the Gfo/Idh/MocA family.</text>
</comment>
<evidence type="ECO:0000313" key="5">
    <source>
        <dbReference type="EMBL" id="AXY72494.1"/>
    </source>
</evidence>
<keyword evidence="6" id="KW-1185">Reference proteome</keyword>